<evidence type="ECO:0000313" key="1">
    <source>
        <dbReference type="EMBL" id="KDQ18269.1"/>
    </source>
</evidence>
<dbReference type="EMBL" id="KL198022">
    <property type="protein sequence ID" value="KDQ18269.1"/>
    <property type="molecule type" value="Genomic_DNA"/>
</dbReference>
<accession>A0A067MRQ4</accession>
<dbReference type="Proteomes" id="UP000027195">
    <property type="component" value="Unassembled WGS sequence"/>
</dbReference>
<sequence length="309" mass="35271">MEKFQKLYEQFRKERKEEILTPNGLLIVADMSDRLTIGKHTFGTHSSNSIVLDSERLPSALDFMGTLIVDKMWRVTYHAHPGNKHIDAWHEDHHHSTPGNKFRANTVKLKHPDVFVYPAPNIHFKLAFVSKPDHYVLLFWDDQNPRVLALNKERYLPCYPFDKSWILNGHFKPDPGYGTGGVVEFRLPWDATRKIHTLFTTGPIVRPGLVVIGFMDHTTSAPGGTFYGGRVLVAKVAGFEDRRKSKADCTCEGKCNGIRVELDFNVAFNPMCAFTPFWPMVLPYKTNILPFEVKAGEKNPPHLGEPNWE</sequence>
<evidence type="ECO:0000313" key="2">
    <source>
        <dbReference type="Proteomes" id="UP000027195"/>
    </source>
</evidence>
<dbReference type="AlphaFoldDB" id="A0A067MRQ4"/>
<reference evidence="2" key="1">
    <citation type="journal article" date="2014" name="Proc. Natl. Acad. Sci. U.S.A.">
        <title>Extensive sampling of basidiomycete genomes demonstrates inadequacy of the white-rot/brown-rot paradigm for wood decay fungi.</title>
        <authorList>
            <person name="Riley R."/>
            <person name="Salamov A.A."/>
            <person name="Brown D.W."/>
            <person name="Nagy L.G."/>
            <person name="Floudas D."/>
            <person name="Held B.W."/>
            <person name="Levasseur A."/>
            <person name="Lombard V."/>
            <person name="Morin E."/>
            <person name="Otillar R."/>
            <person name="Lindquist E.A."/>
            <person name="Sun H."/>
            <person name="LaButti K.M."/>
            <person name="Schmutz J."/>
            <person name="Jabbour D."/>
            <person name="Luo H."/>
            <person name="Baker S.E."/>
            <person name="Pisabarro A.G."/>
            <person name="Walton J.D."/>
            <person name="Blanchette R.A."/>
            <person name="Henrissat B."/>
            <person name="Martin F."/>
            <person name="Cullen D."/>
            <person name="Hibbett D.S."/>
            <person name="Grigoriev I.V."/>
        </authorList>
    </citation>
    <scope>NUCLEOTIDE SEQUENCE [LARGE SCALE GENOMIC DNA]</scope>
    <source>
        <strain evidence="2">FD-172 SS1</strain>
    </source>
</reference>
<name>A0A067MRQ4_BOTB1</name>
<proteinExistence type="predicted"/>
<dbReference type="HOGENOM" id="CLU_900122_0_0_1"/>
<protein>
    <submittedName>
        <fullName evidence="1">Uncharacterized protein</fullName>
    </submittedName>
</protein>
<organism evidence="1 2">
    <name type="scientific">Botryobasidium botryosum (strain FD-172 SS1)</name>
    <dbReference type="NCBI Taxonomy" id="930990"/>
    <lineage>
        <taxon>Eukaryota</taxon>
        <taxon>Fungi</taxon>
        <taxon>Dikarya</taxon>
        <taxon>Basidiomycota</taxon>
        <taxon>Agaricomycotina</taxon>
        <taxon>Agaricomycetes</taxon>
        <taxon>Cantharellales</taxon>
        <taxon>Botryobasidiaceae</taxon>
        <taxon>Botryobasidium</taxon>
    </lineage>
</organism>
<gene>
    <name evidence="1" type="ORF">BOTBODRAFT_171924</name>
</gene>
<dbReference type="Pfam" id="PF07920">
    <property type="entry name" value="DUF1684"/>
    <property type="match status" value="1"/>
</dbReference>
<dbReference type="InParanoid" id="A0A067MRQ4"/>
<keyword evidence="2" id="KW-1185">Reference proteome</keyword>
<dbReference type="InterPro" id="IPR012467">
    <property type="entry name" value="DUF1684"/>
</dbReference>